<feature type="transmembrane region" description="Helical" evidence="6">
    <location>
        <begin position="58"/>
        <end position="90"/>
    </location>
</feature>
<gene>
    <name evidence="7" type="ORF">SAMN02745823_02946</name>
</gene>
<evidence type="ECO:0000256" key="5">
    <source>
        <dbReference type="ARBA" id="ARBA00049660"/>
    </source>
</evidence>
<evidence type="ECO:0000256" key="1">
    <source>
        <dbReference type="ARBA" id="ARBA00004141"/>
    </source>
</evidence>
<evidence type="ECO:0000256" key="4">
    <source>
        <dbReference type="ARBA" id="ARBA00023136"/>
    </source>
</evidence>
<evidence type="ECO:0000313" key="7">
    <source>
        <dbReference type="EMBL" id="SHI16565.1"/>
    </source>
</evidence>
<dbReference type="PROSITE" id="PS01005">
    <property type="entry name" value="FORMATE_NITRITE_TP_1"/>
    <property type="match status" value="1"/>
</dbReference>
<dbReference type="InterPro" id="IPR023271">
    <property type="entry name" value="Aquaporin-like"/>
</dbReference>
<reference evidence="7 8" key="1">
    <citation type="submission" date="2016-11" db="EMBL/GenBank/DDBJ databases">
        <authorList>
            <person name="Jaros S."/>
            <person name="Januszkiewicz K."/>
            <person name="Wedrychowicz H."/>
        </authorList>
    </citation>
    <scope>NUCLEOTIDE SEQUENCE [LARGE SCALE GENOMIC DNA]</scope>
    <source>
        <strain evidence="7 8">DSM 10068</strain>
    </source>
</reference>
<comment type="similarity">
    <text evidence="5">Belongs to the FNT transporter (TC 1.A.16) family.</text>
</comment>
<keyword evidence="2 6" id="KW-0812">Transmembrane</keyword>
<evidence type="ECO:0000256" key="6">
    <source>
        <dbReference type="SAM" id="Phobius"/>
    </source>
</evidence>
<dbReference type="InterPro" id="IPR000292">
    <property type="entry name" value="For/NO2_transpt"/>
</dbReference>
<keyword evidence="8" id="KW-1185">Reference proteome</keyword>
<feature type="transmembrane region" description="Helical" evidence="6">
    <location>
        <begin position="155"/>
        <end position="174"/>
    </location>
</feature>
<dbReference type="Pfam" id="PF01226">
    <property type="entry name" value="Form_Nir_trans"/>
    <property type="match status" value="1"/>
</dbReference>
<name>A0A1M5YX75_9FIRM</name>
<feature type="transmembrane region" description="Helical" evidence="6">
    <location>
        <begin position="248"/>
        <end position="268"/>
    </location>
</feature>
<dbReference type="STRING" id="1123282.SAMN02745823_02946"/>
<dbReference type="OrthoDB" id="9786493at2"/>
<feature type="transmembrane region" description="Helical" evidence="6">
    <location>
        <begin position="180"/>
        <end position="198"/>
    </location>
</feature>
<evidence type="ECO:0000256" key="3">
    <source>
        <dbReference type="ARBA" id="ARBA00022989"/>
    </source>
</evidence>
<feature type="transmembrane region" description="Helical" evidence="6">
    <location>
        <begin position="26"/>
        <end position="46"/>
    </location>
</feature>
<dbReference type="Gene3D" id="1.20.1080.10">
    <property type="entry name" value="Glycerol uptake facilitator protein"/>
    <property type="match status" value="1"/>
</dbReference>
<dbReference type="PANTHER" id="PTHR30520">
    <property type="entry name" value="FORMATE TRANSPORTER-RELATED"/>
    <property type="match status" value="1"/>
</dbReference>
<dbReference type="GO" id="GO:0015499">
    <property type="term" value="F:formate transmembrane transporter activity"/>
    <property type="evidence" value="ECO:0007669"/>
    <property type="project" value="TreeGrafter"/>
</dbReference>
<dbReference type="RefSeq" id="WP_073080506.1">
    <property type="nucleotide sequence ID" value="NZ_FQXV01000011.1"/>
</dbReference>
<proteinExistence type="inferred from homology"/>
<dbReference type="GO" id="GO:0005886">
    <property type="term" value="C:plasma membrane"/>
    <property type="evidence" value="ECO:0007669"/>
    <property type="project" value="TreeGrafter"/>
</dbReference>
<dbReference type="Proteomes" id="UP000183995">
    <property type="component" value="Unassembled WGS sequence"/>
</dbReference>
<keyword evidence="3 6" id="KW-1133">Transmembrane helix</keyword>
<accession>A0A1M5YX75</accession>
<sequence>MNSPKEVAQNYIALGAAKTTYSIGRMFWLGVLAGMFIALAGTTSTISSATLTGSAARIAAAVVFPGGLAMVLIAGSELFTGNTMILISVLEKQATWGGMLKNWLVVYIGNLAGSVLIAALVVFGHTFAKIVPDGMAGVMAIHTAVAKVNMTFLDAFYRGILCNFLVCIAVWMSLAAKDAGGKIIALFFPIMFFVLNGWEHSVANMYYISAGLFASGTGAFTDAVAKAFPGDRLDTLTWGAFFVKNQLPVTLGNIAGGAVLVALIYWFVYLRADKKSGAPSGGK</sequence>
<feature type="transmembrane region" description="Helical" evidence="6">
    <location>
        <begin position="102"/>
        <end position="124"/>
    </location>
</feature>
<evidence type="ECO:0000313" key="8">
    <source>
        <dbReference type="Proteomes" id="UP000183995"/>
    </source>
</evidence>
<keyword evidence="4 6" id="KW-0472">Membrane</keyword>
<protein>
    <submittedName>
        <fullName evidence="7">Formate/nitrite transporter</fullName>
    </submittedName>
</protein>
<evidence type="ECO:0000256" key="2">
    <source>
        <dbReference type="ARBA" id="ARBA00022692"/>
    </source>
</evidence>
<dbReference type="PANTHER" id="PTHR30520:SF6">
    <property type="entry name" value="FORMATE_NITRATE FAMILY TRANSPORTER (EUROFUNG)"/>
    <property type="match status" value="1"/>
</dbReference>
<comment type="subcellular location">
    <subcellularLocation>
        <location evidence="1">Membrane</location>
        <topology evidence="1">Multi-pass membrane protein</topology>
    </subcellularLocation>
</comment>
<dbReference type="InterPro" id="IPR024002">
    <property type="entry name" value="For/NO2_transpt_CS"/>
</dbReference>
<dbReference type="EMBL" id="FQXV01000011">
    <property type="protein sequence ID" value="SHI16565.1"/>
    <property type="molecule type" value="Genomic_DNA"/>
</dbReference>
<dbReference type="AlphaFoldDB" id="A0A1M5YX75"/>
<organism evidence="7 8">
    <name type="scientific">Sporobacter termitidis DSM 10068</name>
    <dbReference type="NCBI Taxonomy" id="1123282"/>
    <lineage>
        <taxon>Bacteria</taxon>
        <taxon>Bacillati</taxon>
        <taxon>Bacillota</taxon>
        <taxon>Clostridia</taxon>
        <taxon>Eubacteriales</taxon>
        <taxon>Oscillospiraceae</taxon>
        <taxon>Sporobacter</taxon>
    </lineage>
</organism>